<evidence type="ECO:0000313" key="1">
    <source>
        <dbReference type="EMBL" id="KAI3790451.1"/>
    </source>
</evidence>
<name>A0ACB9H5B4_CICIN</name>
<reference evidence="2" key="1">
    <citation type="journal article" date="2022" name="Mol. Ecol. Resour.">
        <title>The genomes of chicory, endive, great burdock and yacon provide insights into Asteraceae palaeo-polyploidization history and plant inulin production.</title>
        <authorList>
            <person name="Fan W."/>
            <person name="Wang S."/>
            <person name="Wang H."/>
            <person name="Wang A."/>
            <person name="Jiang F."/>
            <person name="Liu H."/>
            <person name="Zhao H."/>
            <person name="Xu D."/>
            <person name="Zhang Y."/>
        </authorList>
    </citation>
    <scope>NUCLEOTIDE SEQUENCE [LARGE SCALE GENOMIC DNA]</scope>
    <source>
        <strain evidence="2">cv. Punajuju</strain>
    </source>
</reference>
<dbReference type="EMBL" id="CM042009">
    <property type="protein sequence ID" value="KAI3790451.1"/>
    <property type="molecule type" value="Genomic_DNA"/>
</dbReference>
<reference evidence="1 2" key="2">
    <citation type="journal article" date="2022" name="Mol. Ecol. Resour.">
        <title>The genomes of chicory, endive, great burdock and yacon provide insights into Asteraceae paleo-polyploidization history and plant inulin production.</title>
        <authorList>
            <person name="Fan W."/>
            <person name="Wang S."/>
            <person name="Wang H."/>
            <person name="Wang A."/>
            <person name="Jiang F."/>
            <person name="Liu H."/>
            <person name="Zhao H."/>
            <person name="Xu D."/>
            <person name="Zhang Y."/>
        </authorList>
    </citation>
    <scope>NUCLEOTIDE SEQUENCE [LARGE SCALE GENOMIC DNA]</scope>
    <source>
        <strain evidence="2">cv. Punajuju</strain>
        <tissue evidence="1">Leaves</tissue>
    </source>
</reference>
<gene>
    <name evidence="1" type="ORF">L2E82_03498</name>
</gene>
<comment type="caution">
    <text evidence="1">The sequence shown here is derived from an EMBL/GenBank/DDBJ whole genome shotgun (WGS) entry which is preliminary data.</text>
</comment>
<evidence type="ECO:0000313" key="2">
    <source>
        <dbReference type="Proteomes" id="UP001055811"/>
    </source>
</evidence>
<proteinExistence type="predicted"/>
<dbReference type="Proteomes" id="UP001055811">
    <property type="component" value="Linkage Group LG01"/>
</dbReference>
<keyword evidence="2" id="KW-1185">Reference proteome</keyword>
<organism evidence="1 2">
    <name type="scientific">Cichorium intybus</name>
    <name type="common">Chicory</name>
    <dbReference type="NCBI Taxonomy" id="13427"/>
    <lineage>
        <taxon>Eukaryota</taxon>
        <taxon>Viridiplantae</taxon>
        <taxon>Streptophyta</taxon>
        <taxon>Embryophyta</taxon>
        <taxon>Tracheophyta</taxon>
        <taxon>Spermatophyta</taxon>
        <taxon>Magnoliopsida</taxon>
        <taxon>eudicotyledons</taxon>
        <taxon>Gunneridae</taxon>
        <taxon>Pentapetalae</taxon>
        <taxon>asterids</taxon>
        <taxon>campanulids</taxon>
        <taxon>Asterales</taxon>
        <taxon>Asteraceae</taxon>
        <taxon>Cichorioideae</taxon>
        <taxon>Cichorieae</taxon>
        <taxon>Cichoriinae</taxon>
        <taxon>Cichorium</taxon>
    </lineage>
</organism>
<protein>
    <submittedName>
        <fullName evidence="1">Uncharacterized protein</fullName>
    </submittedName>
</protein>
<sequence length="113" mass="12850">MASDANEKRASKMKEMMKKMEEEVANLKEAIYKNTTDVNASVGVIITMLGTKHGQEIKKCLHQIQLHCTNNYVMTEMNSKIIWGTNKILECPVKIHRYTEARRSICKACSSLS</sequence>
<accession>A0ACB9H5B4</accession>